<sequence length="138" mass="15248">MADDLDSGLSLNISVYHKDDHSGGKDRKKVFGNRGQRIKARRNIKRQRESSQHESSANNSGKTLPSRDNTEDAESSRQDVKETEPPVKKKTGDVISSLFRHNPDIPTVQGSVALKTEDVISSLFRHNPDIPTVQGSVA</sequence>
<gene>
    <name evidence="2" type="ORF">DPMN_137104</name>
</gene>
<protein>
    <submittedName>
        <fullName evidence="2">Uncharacterized protein</fullName>
    </submittedName>
</protein>
<feature type="compositionally biased region" description="Basic and acidic residues" evidence="1">
    <location>
        <begin position="16"/>
        <end position="25"/>
    </location>
</feature>
<feature type="compositionally biased region" description="Basic residues" evidence="1">
    <location>
        <begin position="26"/>
        <end position="45"/>
    </location>
</feature>
<keyword evidence="3" id="KW-1185">Reference proteome</keyword>
<feature type="compositionally biased region" description="Basic and acidic residues" evidence="1">
    <location>
        <begin position="68"/>
        <end position="92"/>
    </location>
</feature>
<reference evidence="2" key="1">
    <citation type="journal article" date="2019" name="bioRxiv">
        <title>The Genome of the Zebra Mussel, Dreissena polymorpha: A Resource for Invasive Species Research.</title>
        <authorList>
            <person name="McCartney M.A."/>
            <person name="Auch B."/>
            <person name="Kono T."/>
            <person name="Mallez S."/>
            <person name="Zhang Y."/>
            <person name="Obille A."/>
            <person name="Becker A."/>
            <person name="Abrahante J.E."/>
            <person name="Garbe J."/>
            <person name="Badalamenti J.P."/>
            <person name="Herman A."/>
            <person name="Mangelson H."/>
            <person name="Liachko I."/>
            <person name="Sullivan S."/>
            <person name="Sone E.D."/>
            <person name="Koren S."/>
            <person name="Silverstein K.A.T."/>
            <person name="Beckman K.B."/>
            <person name="Gohl D.M."/>
        </authorList>
    </citation>
    <scope>NUCLEOTIDE SEQUENCE</scope>
    <source>
        <strain evidence="2">Duluth1</strain>
        <tissue evidence="2">Whole animal</tissue>
    </source>
</reference>
<evidence type="ECO:0000256" key="1">
    <source>
        <dbReference type="SAM" id="MobiDB-lite"/>
    </source>
</evidence>
<feature type="region of interest" description="Disordered" evidence="1">
    <location>
        <begin position="1"/>
        <end position="106"/>
    </location>
</feature>
<name>A0A9D4JDB2_DREPO</name>
<reference evidence="2" key="2">
    <citation type="submission" date="2020-11" db="EMBL/GenBank/DDBJ databases">
        <authorList>
            <person name="McCartney M.A."/>
            <person name="Auch B."/>
            <person name="Kono T."/>
            <person name="Mallez S."/>
            <person name="Becker A."/>
            <person name="Gohl D.M."/>
            <person name="Silverstein K.A.T."/>
            <person name="Koren S."/>
            <person name="Bechman K.B."/>
            <person name="Herman A."/>
            <person name="Abrahante J.E."/>
            <person name="Garbe J."/>
        </authorList>
    </citation>
    <scope>NUCLEOTIDE SEQUENCE</scope>
    <source>
        <strain evidence="2">Duluth1</strain>
        <tissue evidence="2">Whole animal</tissue>
    </source>
</reference>
<feature type="compositionally biased region" description="Polar residues" evidence="1">
    <location>
        <begin position="53"/>
        <end position="67"/>
    </location>
</feature>
<dbReference type="Proteomes" id="UP000828390">
    <property type="component" value="Unassembled WGS sequence"/>
</dbReference>
<organism evidence="2 3">
    <name type="scientific">Dreissena polymorpha</name>
    <name type="common">Zebra mussel</name>
    <name type="synonym">Mytilus polymorpha</name>
    <dbReference type="NCBI Taxonomy" id="45954"/>
    <lineage>
        <taxon>Eukaryota</taxon>
        <taxon>Metazoa</taxon>
        <taxon>Spiralia</taxon>
        <taxon>Lophotrochozoa</taxon>
        <taxon>Mollusca</taxon>
        <taxon>Bivalvia</taxon>
        <taxon>Autobranchia</taxon>
        <taxon>Heteroconchia</taxon>
        <taxon>Euheterodonta</taxon>
        <taxon>Imparidentia</taxon>
        <taxon>Neoheterodontei</taxon>
        <taxon>Myida</taxon>
        <taxon>Dreissenoidea</taxon>
        <taxon>Dreissenidae</taxon>
        <taxon>Dreissena</taxon>
    </lineage>
</organism>
<dbReference type="EMBL" id="JAIWYP010000006">
    <property type="protein sequence ID" value="KAH3808746.1"/>
    <property type="molecule type" value="Genomic_DNA"/>
</dbReference>
<evidence type="ECO:0000313" key="3">
    <source>
        <dbReference type="Proteomes" id="UP000828390"/>
    </source>
</evidence>
<proteinExistence type="predicted"/>
<dbReference type="AlphaFoldDB" id="A0A9D4JDB2"/>
<comment type="caution">
    <text evidence="2">The sequence shown here is derived from an EMBL/GenBank/DDBJ whole genome shotgun (WGS) entry which is preliminary data.</text>
</comment>
<evidence type="ECO:0000313" key="2">
    <source>
        <dbReference type="EMBL" id="KAH3808746.1"/>
    </source>
</evidence>
<accession>A0A9D4JDB2</accession>